<dbReference type="EC" id="4.1.1.19" evidence="3"/>
<comment type="catalytic activity">
    <reaction evidence="7">
        <text>L-arginine + H(+) = agmatine + CO2</text>
        <dbReference type="Rhea" id="RHEA:17641"/>
        <dbReference type="ChEBI" id="CHEBI:15378"/>
        <dbReference type="ChEBI" id="CHEBI:16526"/>
        <dbReference type="ChEBI" id="CHEBI:32682"/>
        <dbReference type="ChEBI" id="CHEBI:58145"/>
        <dbReference type="EC" id="4.1.1.19"/>
    </reaction>
</comment>
<dbReference type="GO" id="GO:0006527">
    <property type="term" value="P:L-arginine catabolic process"/>
    <property type="evidence" value="ECO:0007669"/>
    <property type="project" value="InterPro"/>
</dbReference>
<organism evidence="8">
    <name type="scientific">Thermofilum pendens</name>
    <dbReference type="NCBI Taxonomy" id="2269"/>
    <lineage>
        <taxon>Archaea</taxon>
        <taxon>Thermoproteota</taxon>
        <taxon>Thermoprotei</taxon>
        <taxon>Thermofilales</taxon>
        <taxon>Thermofilaceae</taxon>
        <taxon>Thermofilum</taxon>
    </lineage>
</organism>
<dbReference type="GO" id="GO:0008792">
    <property type="term" value="F:arginine decarboxylase activity"/>
    <property type="evidence" value="ECO:0007669"/>
    <property type="project" value="UniProtKB-EC"/>
</dbReference>
<dbReference type="Pfam" id="PF01862">
    <property type="entry name" value="PvlArgDC"/>
    <property type="match status" value="1"/>
</dbReference>
<comment type="similarity">
    <text evidence="2">Belongs to the PdaD family.</text>
</comment>
<dbReference type="EMBL" id="DSKP01000012">
    <property type="protein sequence ID" value="HEB48232.1"/>
    <property type="molecule type" value="Genomic_DNA"/>
</dbReference>
<name>A0A7C1P3X3_THEPE</name>
<evidence type="ECO:0000256" key="6">
    <source>
        <dbReference type="ARBA" id="ARBA00023317"/>
    </source>
</evidence>
<dbReference type="SFLD" id="SFLDG01170">
    <property type="entry name" value="Pyruvoyl-dependent_arginine_de"/>
    <property type="match status" value="1"/>
</dbReference>
<gene>
    <name evidence="8" type="ORF">ENP77_00310</name>
</gene>
<evidence type="ECO:0000256" key="3">
    <source>
        <dbReference type="ARBA" id="ARBA00012426"/>
    </source>
</evidence>
<accession>A0A7C1P3X3</accession>
<dbReference type="PANTHER" id="PTHR40438:SF1">
    <property type="entry name" value="PYRUVOYL-DEPENDENT ARGININE DECARBOXYLASE"/>
    <property type="match status" value="1"/>
</dbReference>
<sequence>MLYPRKFFVVKGKGVSRVSALLAFNNALRDAGIHQLNLVPVSSILPPDAEEEDFHPLPPGAIAFVVMSEKRAKGPAKISAGISWATGRPHGYVLEFHDGNSSLETLERLESMWREIREGEKLDLDKPRYVVEELEVPKGYYGSVVAALVFSKIENLGVGTDTAL</sequence>
<dbReference type="InterPro" id="IPR016105">
    <property type="entry name" value="Pyr-dep_his/arg-deCO2ase_sand"/>
</dbReference>
<keyword evidence="4" id="KW-0210">Decarboxylase</keyword>
<comment type="caution">
    <text evidence="8">The sequence shown here is derived from an EMBL/GenBank/DDBJ whole genome shotgun (WGS) entry which is preliminary data.</text>
</comment>
<evidence type="ECO:0000313" key="8">
    <source>
        <dbReference type="EMBL" id="HEB48232.1"/>
    </source>
</evidence>
<reference evidence="8" key="1">
    <citation type="journal article" date="2020" name="mSystems">
        <title>Genome- and Community-Level Interaction Insights into Carbon Utilization and Element Cycling Functions of Hydrothermarchaeota in Hydrothermal Sediment.</title>
        <authorList>
            <person name="Zhou Z."/>
            <person name="Liu Y."/>
            <person name="Xu W."/>
            <person name="Pan J."/>
            <person name="Luo Z.H."/>
            <person name="Li M."/>
        </authorList>
    </citation>
    <scope>NUCLEOTIDE SEQUENCE [LARGE SCALE GENOMIC DNA]</scope>
    <source>
        <strain evidence="8">SpSt-25</strain>
    </source>
</reference>
<dbReference type="Gene3D" id="3.50.20.10">
    <property type="entry name" value="Pyruvoyl-Dependent Histidine Decarboxylase, subunit B"/>
    <property type="match status" value="1"/>
</dbReference>
<comment type="cofactor">
    <cofactor evidence="1">
        <name>pyruvate</name>
        <dbReference type="ChEBI" id="CHEBI:15361"/>
    </cofactor>
</comment>
<dbReference type="AlphaFoldDB" id="A0A7C1P3X3"/>
<proteinExistence type="inferred from homology"/>
<dbReference type="PANTHER" id="PTHR40438">
    <property type="entry name" value="PYRUVOYL-DEPENDENT ARGININE DECARBOXYLASE"/>
    <property type="match status" value="1"/>
</dbReference>
<protein>
    <recommendedName>
        <fullName evidence="3">arginine decarboxylase</fullName>
        <ecNumber evidence="3">4.1.1.19</ecNumber>
    </recommendedName>
</protein>
<dbReference type="InterPro" id="IPR016104">
    <property type="entry name" value="Pyr-dep_his/arg-deCO2ase"/>
</dbReference>
<evidence type="ECO:0000256" key="4">
    <source>
        <dbReference type="ARBA" id="ARBA00022793"/>
    </source>
</evidence>
<evidence type="ECO:0000256" key="1">
    <source>
        <dbReference type="ARBA" id="ARBA00001928"/>
    </source>
</evidence>
<dbReference type="SFLD" id="SFLDS00055">
    <property type="entry name" value="Pyruvoyl-Dependent_Histidine/A"/>
    <property type="match status" value="1"/>
</dbReference>
<evidence type="ECO:0000256" key="7">
    <source>
        <dbReference type="ARBA" id="ARBA00049309"/>
    </source>
</evidence>
<keyword evidence="5" id="KW-0456">Lyase</keyword>
<evidence type="ECO:0000256" key="5">
    <source>
        <dbReference type="ARBA" id="ARBA00023239"/>
    </source>
</evidence>
<dbReference type="SUPFAM" id="SSF56271">
    <property type="entry name" value="Pyruvoyl-dependent histidine and arginine decarboxylases"/>
    <property type="match status" value="1"/>
</dbReference>
<dbReference type="InterPro" id="IPR002724">
    <property type="entry name" value="Pyruvoyl-dep_arg_deCO2ase"/>
</dbReference>
<keyword evidence="6" id="KW-0670">Pyruvate</keyword>
<evidence type="ECO:0000256" key="2">
    <source>
        <dbReference type="ARBA" id="ARBA00007412"/>
    </source>
</evidence>